<name>A0ABP9MQY4_9MICO</name>
<gene>
    <name evidence="2" type="ORF">GCM10025760_33340</name>
</gene>
<proteinExistence type="predicted"/>
<dbReference type="Proteomes" id="UP001501407">
    <property type="component" value="Unassembled WGS sequence"/>
</dbReference>
<protein>
    <submittedName>
        <fullName evidence="2">Uncharacterized protein</fullName>
    </submittedName>
</protein>
<dbReference type="EMBL" id="BAABKZ010000005">
    <property type="protein sequence ID" value="GAA5098305.1"/>
    <property type="molecule type" value="Genomic_DNA"/>
</dbReference>
<feature type="region of interest" description="Disordered" evidence="1">
    <location>
        <begin position="71"/>
        <end position="108"/>
    </location>
</feature>
<evidence type="ECO:0000256" key="1">
    <source>
        <dbReference type="SAM" id="MobiDB-lite"/>
    </source>
</evidence>
<sequence>MLTRATTAIVAPEGHLLPSTEAALAAPQIRNANVSNCKAMLSPTVKAASSSRIEKVSTTAAAAAQNSAAVDHAATAKPPFDAPVPRMGALGASSPSERLPPRRTSSND</sequence>
<evidence type="ECO:0000313" key="3">
    <source>
        <dbReference type="Proteomes" id="UP001501407"/>
    </source>
</evidence>
<accession>A0ABP9MQY4</accession>
<evidence type="ECO:0000313" key="2">
    <source>
        <dbReference type="EMBL" id="GAA5098305.1"/>
    </source>
</evidence>
<organism evidence="2 3">
    <name type="scientific">Microbacterium yannicii</name>
    <dbReference type="NCBI Taxonomy" id="671622"/>
    <lineage>
        <taxon>Bacteria</taxon>
        <taxon>Bacillati</taxon>
        <taxon>Actinomycetota</taxon>
        <taxon>Actinomycetes</taxon>
        <taxon>Micrococcales</taxon>
        <taxon>Microbacteriaceae</taxon>
        <taxon>Microbacterium</taxon>
    </lineage>
</organism>
<comment type="caution">
    <text evidence="2">The sequence shown here is derived from an EMBL/GenBank/DDBJ whole genome shotgun (WGS) entry which is preliminary data.</text>
</comment>
<reference evidence="3" key="1">
    <citation type="journal article" date="2019" name="Int. J. Syst. Evol. Microbiol.">
        <title>The Global Catalogue of Microorganisms (GCM) 10K type strain sequencing project: providing services to taxonomists for standard genome sequencing and annotation.</title>
        <authorList>
            <consortium name="The Broad Institute Genomics Platform"/>
            <consortium name="The Broad Institute Genome Sequencing Center for Infectious Disease"/>
            <person name="Wu L."/>
            <person name="Ma J."/>
        </authorList>
    </citation>
    <scope>NUCLEOTIDE SEQUENCE [LARGE SCALE GENOMIC DNA]</scope>
    <source>
        <strain evidence="3">JCM 18959</strain>
    </source>
</reference>
<keyword evidence="3" id="KW-1185">Reference proteome</keyword>